<dbReference type="InterPro" id="IPR010286">
    <property type="entry name" value="METTL16/RlmF"/>
</dbReference>
<proteinExistence type="predicted"/>
<dbReference type="PANTHER" id="PTHR13393:SF0">
    <property type="entry name" value="RNA N6-ADENOSINE-METHYLTRANSFERASE METTL16"/>
    <property type="match status" value="1"/>
</dbReference>
<keyword evidence="4" id="KW-1185">Reference proteome</keyword>
<dbReference type="STRING" id="78915.A0A4P9XL86"/>
<organism evidence="3 4">
    <name type="scientific">Thamnocephalis sphaerospora</name>
    <dbReference type="NCBI Taxonomy" id="78915"/>
    <lineage>
        <taxon>Eukaryota</taxon>
        <taxon>Fungi</taxon>
        <taxon>Fungi incertae sedis</taxon>
        <taxon>Zoopagomycota</taxon>
        <taxon>Zoopagomycotina</taxon>
        <taxon>Zoopagomycetes</taxon>
        <taxon>Zoopagales</taxon>
        <taxon>Sigmoideomycetaceae</taxon>
        <taxon>Thamnocephalis</taxon>
    </lineage>
</organism>
<protein>
    <submittedName>
        <fullName evidence="3">Uncharacterized protein</fullName>
    </submittedName>
</protein>
<evidence type="ECO:0000313" key="4">
    <source>
        <dbReference type="Proteomes" id="UP000271241"/>
    </source>
</evidence>
<gene>
    <name evidence="3" type="ORF">THASP1DRAFT_31568</name>
</gene>
<dbReference type="InterPro" id="IPR029063">
    <property type="entry name" value="SAM-dependent_MTases_sf"/>
</dbReference>
<keyword evidence="2" id="KW-0808">Transferase</keyword>
<keyword evidence="1" id="KW-0489">Methyltransferase</keyword>
<accession>A0A4P9XL86</accession>
<evidence type="ECO:0000313" key="3">
    <source>
        <dbReference type="EMBL" id="RKP06618.1"/>
    </source>
</evidence>
<name>A0A4P9XL86_9FUNG</name>
<dbReference type="GO" id="GO:0070475">
    <property type="term" value="P:rRNA base methylation"/>
    <property type="evidence" value="ECO:0007669"/>
    <property type="project" value="TreeGrafter"/>
</dbReference>
<evidence type="ECO:0000256" key="2">
    <source>
        <dbReference type="ARBA" id="ARBA00022679"/>
    </source>
</evidence>
<dbReference type="Proteomes" id="UP000271241">
    <property type="component" value="Unassembled WGS sequence"/>
</dbReference>
<dbReference type="AlphaFoldDB" id="A0A4P9XL86"/>
<dbReference type="Gene3D" id="3.40.50.150">
    <property type="entry name" value="Vaccinia Virus protein VP39"/>
    <property type="match status" value="1"/>
</dbReference>
<dbReference type="GO" id="GO:0008168">
    <property type="term" value="F:methyltransferase activity"/>
    <property type="evidence" value="ECO:0007669"/>
    <property type="project" value="UniProtKB-KW"/>
</dbReference>
<dbReference type="PANTHER" id="PTHR13393">
    <property type="entry name" value="SAM-DEPENDENT METHYLTRANSFERASE"/>
    <property type="match status" value="1"/>
</dbReference>
<dbReference type="GO" id="GO:0005634">
    <property type="term" value="C:nucleus"/>
    <property type="evidence" value="ECO:0007669"/>
    <property type="project" value="TreeGrafter"/>
</dbReference>
<dbReference type="Pfam" id="PF05971">
    <property type="entry name" value="Methyltransf_10"/>
    <property type="match status" value="1"/>
</dbReference>
<evidence type="ECO:0000256" key="1">
    <source>
        <dbReference type="ARBA" id="ARBA00022603"/>
    </source>
</evidence>
<dbReference type="EMBL" id="KZ992849">
    <property type="protein sequence ID" value="RKP06618.1"/>
    <property type="molecule type" value="Genomic_DNA"/>
</dbReference>
<reference evidence="4" key="1">
    <citation type="journal article" date="2018" name="Nat. Microbiol.">
        <title>Leveraging single-cell genomics to expand the fungal tree of life.</title>
        <authorList>
            <person name="Ahrendt S.R."/>
            <person name="Quandt C.A."/>
            <person name="Ciobanu D."/>
            <person name="Clum A."/>
            <person name="Salamov A."/>
            <person name="Andreopoulos B."/>
            <person name="Cheng J.F."/>
            <person name="Woyke T."/>
            <person name="Pelin A."/>
            <person name="Henrissat B."/>
            <person name="Reynolds N.K."/>
            <person name="Benny G.L."/>
            <person name="Smith M.E."/>
            <person name="James T.Y."/>
            <person name="Grigoriev I.V."/>
        </authorList>
    </citation>
    <scope>NUCLEOTIDE SEQUENCE [LARGE SCALE GENOMIC DNA]</scope>
    <source>
        <strain evidence="4">RSA 1356</strain>
    </source>
</reference>
<sequence>MATKGGEVAFVKRMVAESEVLRETIRWYTSMVGKRASLDEIMAELKRRKITNVTATEFCQGRTRRWAIGWSFSSERFLGDNGTGGESVQTSKRLKQSMPVSERVQTFALSASSLCDMLNALFSELDLAVDWQPDKHTFTGSAACDTWSRRARRARQHALQHGQDKTNVSKIATPPSPSLLPPLLQFLGRITPATNHTASHVPPPSNSSQLQLTWKKGHDRRLFDTLAAHIFTRMRQRSAASSASH</sequence>
<dbReference type="OrthoDB" id="514248at2759"/>